<evidence type="ECO:0000313" key="3">
    <source>
        <dbReference type="EMBL" id="KYM99282.1"/>
    </source>
</evidence>
<dbReference type="PANTHER" id="PTHR46609:SF8">
    <property type="entry name" value="YQAJ VIRAL RECOMBINASE DOMAIN-CONTAINING PROTEIN"/>
    <property type="match status" value="1"/>
</dbReference>
<accession>A0A151IEN7</accession>
<dbReference type="InterPro" id="IPR011604">
    <property type="entry name" value="PDDEXK-like_dom_sf"/>
</dbReference>
<gene>
    <name evidence="3" type="ORF">ALC62_09978</name>
</gene>
<proteinExistence type="predicted"/>
<feature type="domain" description="Mutator-like transposase" evidence="2">
    <location>
        <begin position="1"/>
        <end position="53"/>
    </location>
</feature>
<name>A0A151IEN7_9HYME</name>
<dbReference type="STRING" id="456900.A0A151IEN7"/>
<dbReference type="InterPro" id="IPR038765">
    <property type="entry name" value="Papain-like_cys_pep_sf"/>
</dbReference>
<dbReference type="Pfam" id="PF20700">
    <property type="entry name" value="Mutator"/>
    <property type="match status" value="1"/>
</dbReference>
<protein>
    <submittedName>
        <fullName evidence="3">Uncharacterized protein</fullName>
    </submittedName>
</protein>
<evidence type="ECO:0000259" key="1">
    <source>
        <dbReference type="Pfam" id="PF09588"/>
    </source>
</evidence>
<dbReference type="AlphaFoldDB" id="A0A151IEN7"/>
<dbReference type="CDD" id="cd22343">
    <property type="entry name" value="PDDEXK_lambda_exonuclease-like"/>
    <property type="match status" value="1"/>
</dbReference>
<dbReference type="InterPro" id="IPR011335">
    <property type="entry name" value="Restrct_endonuc-II-like"/>
</dbReference>
<dbReference type="Gene3D" id="3.90.320.10">
    <property type="match status" value="1"/>
</dbReference>
<dbReference type="Gene3D" id="3.40.395.10">
    <property type="entry name" value="Adenoviral Proteinase, Chain A"/>
    <property type="match status" value="1"/>
</dbReference>
<evidence type="ECO:0000259" key="2">
    <source>
        <dbReference type="Pfam" id="PF20700"/>
    </source>
</evidence>
<dbReference type="SUPFAM" id="SSF54001">
    <property type="entry name" value="Cysteine proteinases"/>
    <property type="match status" value="1"/>
</dbReference>
<keyword evidence="4" id="KW-1185">Reference proteome</keyword>
<dbReference type="SUPFAM" id="SSF52980">
    <property type="entry name" value="Restriction endonuclease-like"/>
    <property type="match status" value="1"/>
</dbReference>
<sequence>MKIAGEIEKQLALEKNETIHGIPYITVVADGSWMKRSYGKAYDSLSGVGAIAGNILYSPPIDTAAMQYGRDQEELARKDLAAKLKKEIKPCGLFIDYEYPYLGASPDGLIEENGLVEIKCPLSAKDLTAEEAIQTLPSLKNIFNKKNLDKMNSNHRYFYQVQEQLNIARRDYCLFALWTPKSLKMVRVDRDDIFWKNQMLPLLTRFYLECMLPELVHSRYNRHMPIREPRHILEAKEAAAKKINVKKSKQNTIESENVIEPKKRFKRIISPIKTITVAAENMEQDDDCVIIGYTSNTDITEDDMARHKRILDDSIASDNLVEKNVLPVNSKINDESLDRLLRLIRETSSFEIQSVQYIEFPHMIVASQSDKSIQIIGGNCSDHWRCIYFDGTKLNVYDSVPNCTYNKLTAKEKNYIQRRYPKISQSDIIFKQVQAQPDGTSCGIYAAAFATTVALRGNPCDEKYSKDVKCMRQHFMKIVVMVGIY</sequence>
<organism evidence="3 4">
    <name type="scientific">Cyphomyrmex costatus</name>
    <dbReference type="NCBI Taxonomy" id="456900"/>
    <lineage>
        <taxon>Eukaryota</taxon>
        <taxon>Metazoa</taxon>
        <taxon>Ecdysozoa</taxon>
        <taxon>Arthropoda</taxon>
        <taxon>Hexapoda</taxon>
        <taxon>Insecta</taxon>
        <taxon>Pterygota</taxon>
        <taxon>Neoptera</taxon>
        <taxon>Endopterygota</taxon>
        <taxon>Hymenoptera</taxon>
        <taxon>Apocrita</taxon>
        <taxon>Aculeata</taxon>
        <taxon>Formicoidea</taxon>
        <taxon>Formicidae</taxon>
        <taxon>Myrmicinae</taxon>
        <taxon>Cyphomyrmex</taxon>
    </lineage>
</organism>
<evidence type="ECO:0000313" key="4">
    <source>
        <dbReference type="Proteomes" id="UP000078542"/>
    </source>
</evidence>
<dbReference type="InterPro" id="IPR051703">
    <property type="entry name" value="NF-kappa-B_Signaling_Reg"/>
</dbReference>
<feature type="domain" description="YqaJ viral recombinase" evidence="1">
    <location>
        <begin position="62"/>
        <end position="168"/>
    </location>
</feature>
<reference evidence="3 4" key="1">
    <citation type="submission" date="2016-03" db="EMBL/GenBank/DDBJ databases">
        <title>Cyphomyrmex costatus WGS genome.</title>
        <authorList>
            <person name="Nygaard S."/>
            <person name="Hu H."/>
            <person name="Boomsma J."/>
            <person name="Zhang G."/>
        </authorList>
    </citation>
    <scope>NUCLEOTIDE SEQUENCE [LARGE SCALE GENOMIC DNA]</scope>
    <source>
        <strain evidence="3">MS0001</strain>
        <tissue evidence="3">Whole body</tissue>
    </source>
</reference>
<dbReference type="Pfam" id="PF09588">
    <property type="entry name" value="YqaJ"/>
    <property type="match status" value="1"/>
</dbReference>
<dbReference type="Proteomes" id="UP000078542">
    <property type="component" value="Unassembled WGS sequence"/>
</dbReference>
<dbReference type="InterPro" id="IPR049012">
    <property type="entry name" value="Mutator_transp_dom"/>
</dbReference>
<dbReference type="EMBL" id="KQ977860">
    <property type="protein sequence ID" value="KYM99282.1"/>
    <property type="molecule type" value="Genomic_DNA"/>
</dbReference>
<dbReference type="InterPro" id="IPR019080">
    <property type="entry name" value="YqaJ_viral_recombinase"/>
</dbReference>
<dbReference type="PANTHER" id="PTHR46609">
    <property type="entry name" value="EXONUCLEASE, PHAGE-TYPE/RECB, C-TERMINAL DOMAIN-CONTAINING PROTEIN"/>
    <property type="match status" value="1"/>
</dbReference>
<dbReference type="GO" id="GO:0006281">
    <property type="term" value="P:DNA repair"/>
    <property type="evidence" value="ECO:0007669"/>
    <property type="project" value="UniProtKB-ARBA"/>
</dbReference>